<feature type="region of interest" description="Disordered" evidence="1">
    <location>
        <begin position="323"/>
        <end position="343"/>
    </location>
</feature>
<evidence type="ECO:0000256" key="1">
    <source>
        <dbReference type="SAM" id="MobiDB-lite"/>
    </source>
</evidence>
<accession>A0A5N5TDW5</accession>
<feature type="compositionally biased region" description="Basic residues" evidence="1">
    <location>
        <begin position="171"/>
        <end position="180"/>
    </location>
</feature>
<dbReference type="PANTHER" id="PTHR23025">
    <property type="entry name" value="TRIACYLGLYCEROL LIPASE"/>
    <property type="match status" value="1"/>
</dbReference>
<keyword evidence="4" id="KW-1185">Reference proteome</keyword>
<feature type="compositionally biased region" description="Acidic residues" evidence="1">
    <location>
        <begin position="327"/>
        <end position="336"/>
    </location>
</feature>
<feature type="compositionally biased region" description="Polar residues" evidence="1">
    <location>
        <begin position="372"/>
        <end position="388"/>
    </location>
</feature>
<dbReference type="SUPFAM" id="SSF53474">
    <property type="entry name" value="alpha/beta-Hydrolases"/>
    <property type="match status" value="1"/>
</dbReference>
<dbReference type="InterPro" id="IPR029058">
    <property type="entry name" value="AB_hydrolase_fold"/>
</dbReference>
<reference evidence="3 4" key="1">
    <citation type="journal article" date="2019" name="PLoS Biol.">
        <title>Sex chromosomes control vertical transmission of feminizing Wolbachia symbionts in an isopod.</title>
        <authorList>
            <person name="Becking T."/>
            <person name="Chebbi M.A."/>
            <person name="Giraud I."/>
            <person name="Moumen B."/>
            <person name="Laverre T."/>
            <person name="Caubet Y."/>
            <person name="Peccoud J."/>
            <person name="Gilbert C."/>
            <person name="Cordaux R."/>
        </authorList>
    </citation>
    <scope>NUCLEOTIDE SEQUENCE [LARGE SCALE GENOMIC DNA]</scope>
    <source>
        <strain evidence="3">ANa2</strain>
        <tissue evidence="3">Whole body excluding digestive tract and cuticle</tissue>
    </source>
</reference>
<dbReference type="GO" id="GO:0019433">
    <property type="term" value="P:triglyceride catabolic process"/>
    <property type="evidence" value="ECO:0007669"/>
    <property type="project" value="TreeGrafter"/>
</dbReference>
<name>A0A5N5TDW5_9CRUS</name>
<sequence>MSLAVPIFSVDYSLAPDAKYPRPLEEVLTSYIWMLNNFKLLGTTGSRIFLTGDSAGGNLVTALTIRCIELGIRPPDGLFLIYTPFTVKIQPTPARLLAITDPLLPLGFALRCLKAYAGLPSNRTSAANSTSEVSSSIASPTSTLESTPEHSELDFNRSKPDVIKPVPVATKSRKKNKKSPNKSTSQPNGMVAAAEIAVINTEPESSDDKAVEVEIQVTENEKSKNEKLDDNETFVEVPEHDFIVAEKDLGKSKSFVSEPETDTMTTVSLTSEPASLKIDECRQALEDNHTKEERSKKYVSEFLEKYVLDSKIDKEGRKVPILRTGSEELEEEDAEGETSSLTSGITAKLGRAKDVVMDGLTAGWTSLRLRGKSNSTPAAVDSGSPTSPTEEKSPRKPSYGRISLGNAKLRRDSSCSLLEEFIGVEVFNDHYINPITAPESVLKKFPKTSMLTVEYDFCLDDCVTMARLLRSLNVQVSLTVLERLPHGFLNLSLVSKEAHDGCKATVAKLKELFEIDIEQAKEAT</sequence>
<comment type="caution">
    <text evidence="3">The sequence shown here is derived from an EMBL/GenBank/DDBJ whole genome shotgun (WGS) entry which is preliminary data.</text>
</comment>
<feature type="region of interest" description="Disordered" evidence="1">
    <location>
        <begin position="122"/>
        <end position="190"/>
    </location>
</feature>
<dbReference type="GO" id="GO:0005829">
    <property type="term" value="C:cytosol"/>
    <property type="evidence" value="ECO:0007669"/>
    <property type="project" value="TreeGrafter"/>
</dbReference>
<dbReference type="AlphaFoldDB" id="A0A5N5TDW5"/>
<dbReference type="GO" id="GO:0004771">
    <property type="term" value="F:sterol ester esterase activity"/>
    <property type="evidence" value="ECO:0007669"/>
    <property type="project" value="TreeGrafter"/>
</dbReference>
<dbReference type="InterPro" id="IPR013094">
    <property type="entry name" value="AB_hydrolase_3"/>
</dbReference>
<evidence type="ECO:0000313" key="3">
    <source>
        <dbReference type="EMBL" id="KAB7504856.1"/>
    </source>
</evidence>
<gene>
    <name evidence="3" type="primary">Lipe_1</name>
    <name evidence="3" type="ORF">Anas_09862</name>
</gene>
<dbReference type="GO" id="GO:0004806">
    <property type="term" value="F:triacylglycerol lipase activity"/>
    <property type="evidence" value="ECO:0007669"/>
    <property type="project" value="TreeGrafter"/>
</dbReference>
<dbReference type="Pfam" id="PF07859">
    <property type="entry name" value="Abhydrolase_3"/>
    <property type="match status" value="2"/>
</dbReference>
<feature type="compositionally biased region" description="Low complexity" evidence="1">
    <location>
        <begin position="124"/>
        <end position="146"/>
    </location>
</feature>
<feature type="region of interest" description="Disordered" evidence="1">
    <location>
        <begin position="372"/>
        <end position="403"/>
    </location>
</feature>
<dbReference type="EMBL" id="SEYY01002191">
    <property type="protein sequence ID" value="KAB7504856.1"/>
    <property type="molecule type" value="Genomic_DNA"/>
</dbReference>
<dbReference type="OrthoDB" id="408631at2759"/>
<evidence type="ECO:0000259" key="2">
    <source>
        <dbReference type="Pfam" id="PF07859"/>
    </source>
</evidence>
<evidence type="ECO:0000313" key="4">
    <source>
        <dbReference type="Proteomes" id="UP000326759"/>
    </source>
</evidence>
<dbReference type="Gene3D" id="3.40.50.1820">
    <property type="entry name" value="alpha/beta hydrolase"/>
    <property type="match status" value="2"/>
</dbReference>
<organism evidence="3 4">
    <name type="scientific">Armadillidium nasatum</name>
    <dbReference type="NCBI Taxonomy" id="96803"/>
    <lineage>
        <taxon>Eukaryota</taxon>
        <taxon>Metazoa</taxon>
        <taxon>Ecdysozoa</taxon>
        <taxon>Arthropoda</taxon>
        <taxon>Crustacea</taxon>
        <taxon>Multicrustacea</taxon>
        <taxon>Malacostraca</taxon>
        <taxon>Eumalacostraca</taxon>
        <taxon>Peracarida</taxon>
        <taxon>Isopoda</taxon>
        <taxon>Oniscidea</taxon>
        <taxon>Crinocheta</taxon>
        <taxon>Armadillidiidae</taxon>
        <taxon>Armadillidium</taxon>
    </lineage>
</organism>
<dbReference type="Proteomes" id="UP000326759">
    <property type="component" value="Unassembled WGS sequence"/>
</dbReference>
<protein>
    <submittedName>
        <fullName evidence="3">Hormone-sensitive lipase</fullName>
    </submittedName>
</protein>
<proteinExistence type="predicted"/>
<feature type="compositionally biased region" description="Basic and acidic residues" evidence="1">
    <location>
        <begin position="147"/>
        <end position="162"/>
    </location>
</feature>
<dbReference type="PANTHER" id="PTHR23025:SF3">
    <property type="entry name" value="HORMONE-SENSITIVE LIPASE"/>
    <property type="match status" value="1"/>
</dbReference>
<feature type="domain" description="Alpha/beta hydrolase fold-3" evidence="2">
    <location>
        <begin position="367"/>
        <end position="489"/>
    </location>
</feature>
<feature type="domain" description="Alpha/beta hydrolase fold-3" evidence="2">
    <location>
        <begin position="4"/>
        <end position="126"/>
    </location>
</feature>